<dbReference type="Pfam" id="PF02156">
    <property type="entry name" value="Glyco_hydro_26"/>
    <property type="match status" value="1"/>
</dbReference>
<dbReference type="InterPro" id="IPR022790">
    <property type="entry name" value="GH26_dom"/>
</dbReference>
<dbReference type="STRING" id="58114.SAMN05216270_101212"/>
<dbReference type="PRINTS" id="PR00739">
    <property type="entry name" value="GLHYDRLASE26"/>
</dbReference>
<gene>
    <name evidence="7" type="ORF">SAMN05216270_101212</name>
</gene>
<protein>
    <submittedName>
        <fullName evidence="7">Mannan endo-1,4-beta-mannosidase</fullName>
    </submittedName>
</protein>
<dbReference type="GO" id="GO:0016985">
    <property type="term" value="F:mannan endo-1,4-beta-mannosidase activity"/>
    <property type="evidence" value="ECO:0007669"/>
    <property type="project" value="InterPro"/>
</dbReference>
<dbReference type="InterPro" id="IPR017853">
    <property type="entry name" value="GH"/>
</dbReference>
<feature type="signal peptide" evidence="5">
    <location>
        <begin position="1"/>
        <end position="32"/>
    </location>
</feature>
<dbReference type="GO" id="GO:0030245">
    <property type="term" value="P:cellulose catabolic process"/>
    <property type="evidence" value="ECO:0007669"/>
    <property type="project" value="InterPro"/>
</dbReference>
<evidence type="ECO:0000313" key="8">
    <source>
        <dbReference type="Proteomes" id="UP000198949"/>
    </source>
</evidence>
<dbReference type="InterPro" id="IPR008979">
    <property type="entry name" value="Galactose-bd-like_sf"/>
</dbReference>
<dbReference type="GO" id="GO:0006080">
    <property type="term" value="P:substituted mannan metabolic process"/>
    <property type="evidence" value="ECO:0007669"/>
    <property type="project" value="InterPro"/>
</dbReference>
<dbReference type="SUPFAM" id="SSF51445">
    <property type="entry name" value="(Trans)glycosidases"/>
    <property type="match status" value="1"/>
</dbReference>
<sequence>MPFPTFRAPRRAVIVMGAAALAATGAAVPASAAGRPTPVRIVDDKATRETRALFQYMQDLKGRGVMFGHEHSLSDGFTFSGMDGESSDVEATVGDYPAVFGWDTLILNGFQKPGVYGGTVEENIEALSWALEQSDARGGVNILSAHLYNFVTGGDFWDTTGRVVSQILPGGAKHADFNEFLDRIAAAVKGAKRPDGTLIPVVFRPFHENNGGWFWWGAGHTTSAEFIEIFRYTVEYLRDTRKVRNLLYSYSPNSSFGGDPANYLKTYPGDEFVDVLGYDAYDSTAGSAEWLGATVTDLAMVVNLAAERGKVPAFTEFGESGEEGRNLTWFTGLLGAVAADPTAKQVTHMLTWANFGGTNRAYVPFPGHALEPDFVDFHADPYSLFTSDLEGVYDANTCAVANAPFLHLATPTDRQRISAAETRIRVRLNNATPSKVTYSLDGAAPVTLRRDAAGYYSGAWSIDPSWLDNRSVEVTVSAKVGRRTLTDSALVLLGEVEPLPAGWVDDFESYAGDDLTLSEAYSHVNANTTALSAEHTASGAYGLAYSYDFSSAGYTGIGKSVGADWTAFSAFKLWMRGDGSTNGATFQIVAKGAYFEYNVGLGSTSGQDVEAPFADFRPAPWDTGHADELLDAEHLADVTAFYLYLGYGGTNATGTVYFDDIRAE</sequence>
<feature type="domain" description="GH26" evidence="6">
    <location>
        <begin position="48"/>
        <end position="387"/>
    </location>
</feature>
<comment type="similarity">
    <text evidence="1 4">Belongs to the glycosyl hydrolase 26 family.</text>
</comment>
<proteinExistence type="inferred from homology"/>
<evidence type="ECO:0000256" key="5">
    <source>
        <dbReference type="SAM" id="SignalP"/>
    </source>
</evidence>
<name>A0A1G6R063_9ACTN</name>
<dbReference type="Gene3D" id="2.60.120.430">
    <property type="entry name" value="Galactose-binding lectin"/>
    <property type="match status" value="1"/>
</dbReference>
<dbReference type="InterPro" id="IPR006311">
    <property type="entry name" value="TAT_signal"/>
</dbReference>
<dbReference type="Gene3D" id="3.20.20.80">
    <property type="entry name" value="Glycosidases"/>
    <property type="match status" value="1"/>
</dbReference>
<keyword evidence="2 4" id="KW-0378">Hydrolase</keyword>
<keyword evidence="3 4" id="KW-0326">Glycosidase</keyword>
<dbReference type="SUPFAM" id="SSF81296">
    <property type="entry name" value="E set domains"/>
    <property type="match status" value="1"/>
</dbReference>
<dbReference type="InterPro" id="IPR005087">
    <property type="entry name" value="CBM11"/>
</dbReference>
<dbReference type="Gene3D" id="2.60.40.10">
    <property type="entry name" value="Immunoglobulins"/>
    <property type="match status" value="1"/>
</dbReference>
<dbReference type="InterPro" id="IPR013783">
    <property type="entry name" value="Ig-like_fold"/>
</dbReference>
<dbReference type="PANTHER" id="PTHR40079">
    <property type="entry name" value="MANNAN ENDO-1,4-BETA-MANNOSIDASE E-RELATED"/>
    <property type="match status" value="1"/>
</dbReference>
<dbReference type="SUPFAM" id="SSF49785">
    <property type="entry name" value="Galactose-binding domain-like"/>
    <property type="match status" value="1"/>
</dbReference>
<evidence type="ECO:0000256" key="1">
    <source>
        <dbReference type="ARBA" id="ARBA00007754"/>
    </source>
</evidence>
<evidence type="ECO:0000256" key="4">
    <source>
        <dbReference type="PROSITE-ProRule" id="PRU01100"/>
    </source>
</evidence>
<dbReference type="Pfam" id="PF17957">
    <property type="entry name" value="Big_7"/>
    <property type="match status" value="1"/>
</dbReference>
<evidence type="ECO:0000313" key="7">
    <source>
        <dbReference type="EMBL" id="SDC97823.1"/>
    </source>
</evidence>
<dbReference type="PROSITE" id="PS51318">
    <property type="entry name" value="TAT"/>
    <property type="match status" value="1"/>
</dbReference>
<dbReference type="GO" id="GO:0008810">
    <property type="term" value="F:cellulase activity"/>
    <property type="evidence" value="ECO:0007669"/>
    <property type="project" value="InterPro"/>
</dbReference>
<dbReference type="Proteomes" id="UP000198949">
    <property type="component" value="Unassembled WGS sequence"/>
</dbReference>
<feature type="active site" description="Nucleophile" evidence="4">
    <location>
        <position position="316"/>
    </location>
</feature>
<dbReference type="EMBL" id="FNAD01000001">
    <property type="protein sequence ID" value="SDC97823.1"/>
    <property type="molecule type" value="Genomic_DNA"/>
</dbReference>
<keyword evidence="8" id="KW-1185">Reference proteome</keyword>
<dbReference type="PANTHER" id="PTHR40079:SF4">
    <property type="entry name" value="GH26 DOMAIN-CONTAINING PROTEIN-RELATED"/>
    <property type="match status" value="1"/>
</dbReference>
<evidence type="ECO:0000259" key="6">
    <source>
        <dbReference type="PROSITE" id="PS51764"/>
    </source>
</evidence>
<dbReference type="Pfam" id="PF03425">
    <property type="entry name" value="CBM_11"/>
    <property type="match status" value="1"/>
</dbReference>
<feature type="active site" description="Proton donor" evidence="4">
    <location>
        <position position="208"/>
    </location>
</feature>
<dbReference type="AlphaFoldDB" id="A0A1G6R063"/>
<dbReference type="InterPro" id="IPR000805">
    <property type="entry name" value="Glyco_hydro_26"/>
</dbReference>
<feature type="chain" id="PRO_5011666374" evidence="5">
    <location>
        <begin position="33"/>
        <end position="664"/>
    </location>
</feature>
<accession>A0A1G6R063</accession>
<keyword evidence="5" id="KW-0732">Signal</keyword>
<dbReference type="PROSITE" id="PS51764">
    <property type="entry name" value="GH26"/>
    <property type="match status" value="1"/>
</dbReference>
<dbReference type="InterPro" id="IPR014756">
    <property type="entry name" value="Ig_E-set"/>
</dbReference>
<evidence type="ECO:0000256" key="2">
    <source>
        <dbReference type="ARBA" id="ARBA00022801"/>
    </source>
</evidence>
<evidence type="ECO:0000256" key="3">
    <source>
        <dbReference type="ARBA" id="ARBA00023295"/>
    </source>
</evidence>
<reference evidence="8" key="1">
    <citation type="submission" date="2016-10" db="EMBL/GenBank/DDBJ databases">
        <authorList>
            <person name="Varghese N."/>
            <person name="Submissions S."/>
        </authorList>
    </citation>
    <scope>NUCLEOTIDE SEQUENCE [LARGE SCALE GENOMIC DNA]</scope>
    <source>
        <strain evidence="8">CGMCC 4.3516</strain>
    </source>
</reference>
<dbReference type="RefSeq" id="WP_218124978.1">
    <property type="nucleotide sequence ID" value="NZ_FNAD01000001.1"/>
</dbReference>
<organism evidence="7 8">
    <name type="scientific">Glycomyces harbinensis</name>
    <dbReference type="NCBI Taxonomy" id="58114"/>
    <lineage>
        <taxon>Bacteria</taxon>
        <taxon>Bacillati</taxon>
        <taxon>Actinomycetota</taxon>
        <taxon>Actinomycetes</taxon>
        <taxon>Glycomycetales</taxon>
        <taxon>Glycomycetaceae</taxon>
        <taxon>Glycomyces</taxon>
    </lineage>
</organism>